<organism evidence="1 2">
    <name type="scientific">Perkinsus olseni</name>
    <name type="common">Perkinsus atlanticus</name>
    <dbReference type="NCBI Taxonomy" id="32597"/>
    <lineage>
        <taxon>Eukaryota</taxon>
        <taxon>Sar</taxon>
        <taxon>Alveolata</taxon>
        <taxon>Perkinsozoa</taxon>
        <taxon>Perkinsea</taxon>
        <taxon>Perkinsida</taxon>
        <taxon>Perkinsidae</taxon>
        <taxon>Perkinsus</taxon>
    </lineage>
</organism>
<evidence type="ECO:0000313" key="1">
    <source>
        <dbReference type="EMBL" id="KAF4749565.1"/>
    </source>
</evidence>
<comment type="caution">
    <text evidence="1">The sequence shown here is derived from an EMBL/GenBank/DDBJ whole genome shotgun (WGS) entry which is preliminary data.</text>
</comment>
<dbReference type="Proteomes" id="UP000574390">
    <property type="component" value="Unassembled WGS sequence"/>
</dbReference>
<sequence length="111" mass="11775">MAEAKPLSFKSVLSDFDHRTPPSRSPAGTSAALAIRDMPSQASQVVPNGERSGHTYSMMDLSVLKVREALDFITIRLLRDPLKAAKVSGVNDPFTVAAGHTGLEGNPTTAV</sequence>
<dbReference type="AlphaFoldDB" id="A0A7J6TWW6"/>
<dbReference type="EMBL" id="JABANM010004241">
    <property type="protein sequence ID" value="KAF4749565.1"/>
    <property type="molecule type" value="Genomic_DNA"/>
</dbReference>
<name>A0A7J6TWW6_PEROL</name>
<proteinExistence type="predicted"/>
<gene>
    <name evidence="1" type="ORF">FOZ62_021508</name>
</gene>
<accession>A0A7J6TWW6</accession>
<evidence type="ECO:0000313" key="2">
    <source>
        <dbReference type="Proteomes" id="UP000574390"/>
    </source>
</evidence>
<protein>
    <submittedName>
        <fullName evidence="1">Uncharacterized protein</fullName>
    </submittedName>
</protein>
<reference evidence="1 2" key="1">
    <citation type="submission" date="2020-04" db="EMBL/GenBank/DDBJ databases">
        <title>Perkinsus olseni comparative genomics.</title>
        <authorList>
            <person name="Bogema D.R."/>
        </authorList>
    </citation>
    <scope>NUCLEOTIDE SEQUENCE [LARGE SCALE GENOMIC DNA]</scope>
    <source>
        <strain evidence="1">ATCC PRA-205</strain>
    </source>
</reference>
<feature type="non-terminal residue" evidence="1">
    <location>
        <position position="111"/>
    </location>
</feature>